<evidence type="ECO:0000259" key="4">
    <source>
        <dbReference type="Pfam" id="PF08428"/>
    </source>
</evidence>
<dbReference type="InterPro" id="IPR059115">
    <property type="entry name" value="Rib"/>
</dbReference>
<feature type="compositionally biased region" description="Low complexity" evidence="2">
    <location>
        <begin position="97"/>
        <end position="127"/>
    </location>
</feature>
<evidence type="ECO:0000256" key="1">
    <source>
        <dbReference type="ARBA" id="ARBA00022729"/>
    </source>
</evidence>
<sequence>MKNNRINIKEKRRYAIKKVSGKTASVFVGATIFGIFLGSNLGVINTKADTVSNATDTATVAGNQINNESNTVTLNGNQSNSISNSPTTNSVQNENLSTDNTEKSTSSTDSSASSAVNDAVATTSSTARMATEPTTGTGSDRNAAGTVDENNSNTQETTENQARANETGLTSADNYSSNIYKGTDGKDYKIVTIYGKDYVYRPADIQANGTAFGQGKTTVADTKNNIQIAKEDLGGGKTRWTVVFFPNKGLQNVGYKLSGLSSAKFGIAITSDYEIVGDVDVTVDTQQGSSYKAVKYDNNTATEYEVISPLAQVKQSFNPQTDVDKKTGLINSDSMNGLANDYMQGPYYFTADTAYGRKNLWQTFFKEDNVKENAYDNQDYVGGVHDFWANNFTIRNKAGEVDGGSPDQKIMYDTLNGQISNKNGVINTSDFNKAMEFKSQGKSGDGYTQFASYTVSFVTQHTDSYQTQLPKGTKNQQFSGISANIYSYQNAYYNMYSYLKGEQRALTSSGALVQPKDVISNWQTGEDALAKIKQDYLNDEQINDLRNQIHNNVSDQEKLAQIVENGNNLNDAMKELGNSLGMYDEDGSLADHDVETTKNTDRYKLASQEKRDAYDKAVEAAKSVVDKQQGKYADAETVKTLTENVKNAWNALDGEKTNAESIDPTVPEKTKVNDTSKLTDNEKAEVKTAVEEANKDKFPAGTDVTVGDTGDVTVTYPDGSKDTISGTDLVRPAKDNEKYTVEAGTPVDLTHGKTIAIGDELDPKSVVVKDSNGSPVELPVGSKVVWVEAPNTSEVGNGKTGQVKVVYGDGTESEPVAVTYNVTPNQADSTTPTIPEKQPAVDVNNLTDAEKDKVKQAVEDANKDDSGKSTLPEGTTVEVGNDGTTTVTYPDSSKDTISGTDLVRSAKDNEKYTVETGSPVELTHGKTIAVGDELDPKAVVVKDSNGNPVELPTGSKVVWTEIPDTSEVGNGKTGQAKVVYGDGTESEPVTVTYNVTPNQADANTPTTDKISVEPHTSLTNDDAAKAITNLTDLPEGTTVTWKPGTAIDTNAPGDKQGTVVVSYPDGTTDTVDVFVNVKPTPENKTYELKAHEGIEVDKNTKL</sequence>
<feature type="non-terminal residue" evidence="6">
    <location>
        <position position="1102"/>
    </location>
</feature>
<name>A0A6A8LRI1_9LACO</name>
<feature type="compositionally biased region" description="Low complexity" evidence="2">
    <location>
        <begin position="77"/>
        <end position="90"/>
    </location>
</feature>
<keyword evidence="1" id="KW-0732">Signal</keyword>
<dbReference type="InterPro" id="IPR012706">
    <property type="entry name" value="Rib_alpha_Esp_rpt"/>
</dbReference>
<feature type="compositionally biased region" description="Polar residues" evidence="2">
    <location>
        <begin position="882"/>
        <end position="895"/>
    </location>
</feature>
<evidence type="ECO:0000256" key="2">
    <source>
        <dbReference type="SAM" id="MobiDB-lite"/>
    </source>
</evidence>
<dbReference type="InterPro" id="IPR009063">
    <property type="entry name" value="Ig/albumin-bd_sf"/>
</dbReference>
<evidence type="ECO:0000313" key="6">
    <source>
        <dbReference type="EMBL" id="MSE04820.1"/>
    </source>
</evidence>
<feature type="region of interest" description="Disordered" evidence="2">
    <location>
        <begin position="858"/>
        <end position="895"/>
    </location>
</feature>
<dbReference type="Proteomes" id="UP000437575">
    <property type="component" value="Unassembled WGS sequence"/>
</dbReference>
<protein>
    <submittedName>
        <fullName evidence="6">LEA family epithelial adhesin</fullName>
    </submittedName>
</protein>
<dbReference type="Pfam" id="PF18938">
    <property type="entry name" value="aRib"/>
    <property type="match status" value="2"/>
</dbReference>
<evidence type="ECO:0000259" key="5">
    <source>
        <dbReference type="Pfam" id="PF18938"/>
    </source>
</evidence>
<feature type="compositionally biased region" description="Basic and acidic residues" evidence="2">
    <location>
        <begin position="858"/>
        <end position="867"/>
    </location>
</feature>
<feature type="compositionally biased region" description="Polar residues" evidence="2">
    <location>
        <begin position="162"/>
        <end position="176"/>
    </location>
</feature>
<dbReference type="NCBIfam" id="TIGR02331">
    <property type="entry name" value="rib_alpha"/>
    <property type="match status" value="1"/>
</dbReference>
<reference evidence="6 7" key="1">
    <citation type="submission" date="2019-11" db="EMBL/GenBank/DDBJ databases">
        <title>Draft Genome Sequence of Plant Growth-Promoting Rhizosphere-Associated Bacteria.</title>
        <authorList>
            <person name="Vasilyev I.Y."/>
            <person name="Radchenko V."/>
            <person name="Ilnitskaya E.V."/>
        </authorList>
    </citation>
    <scope>NUCLEOTIDE SEQUENCE [LARGE SCALE GENOMIC DNA]</scope>
    <source>
        <strain evidence="6 7">VRA_1sq_f</strain>
    </source>
</reference>
<keyword evidence="3" id="KW-0812">Transmembrane</keyword>
<keyword evidence="3" id="KW-1133">Transmembrane helix</keyword>
<feature type="domain" description="Rib" evidence="4">
    <location>
        <begin position="735"/>
        <end position="823"/>
    </location>
</feature>
<comment type="caution">
    <text evidence="6">The sequence shown here is derived from an EMBL/GenBank/DDBJ whole genome shotgun (WGS) entry which is preliminary data.</text>
</comment>
<feature type="domain" description="Rib" evidence="4">
    <location>
        <begin position="999"/>
        <end position="1078"/>
    </location>
</feature>
<proteinExistence type="predicted"/>
<feature type="domain" description="Atypical Rib" evidence="5">
    <location>
        <begin position="663"/>
        <end position="731"/>
    </location>
</feature>
<evidence type="ECO:0000313" key="7">
    <source>
        <dbReference type="Proteomes" id="UP000437575"/>
    </source>
</evidence>
<organism evidence="6 7">
    <name type="scientific">Ligilactobacillus salivarius</name>
    <dbReference type="NCBI Taxonomy" id="1624"/>
    <lineage>
        <taxon>Bacteria</taxon>
        <taxon>Bacillati</taxon>
        <taxon>Bacillota</taxon>
        <taxon>Bacilli</taxon>
        <taxon>Lactobacillales</taxon>
        <taxon>Lactobacillaceae</taxon>
        <taxon>Ligilactobacillus</taxon>
    </lineage>
</organism>
<feature type="domain" description="Atypical Rib" evidence="5">
    <location>
        <begin position="831"/>
        <end position="904"/>
    </location>
</feature>
<dbReference type="Pfam" id="PF07554">
    <property type="entry name" value="FIVAR"/>
    <property type="match status" value="1"/>
</dbReference>
<accession>A0A6A8LRI1</accession>
<feature type="domain" description="Rib" evidence="4">
    <location>
        <begin position="908"/>
        <end position="996"/>
    </location>
</feature>
<dbReference type="Pfam" id="PF08428">
    <property type="entry name" value="Rib"/>
    <property type="match status" value="3"/>
</dbReference>
<dbReference type="Gene3D" id="1.20.5.420">
    <property type="entry name" value="Immunoglobulin FC, subunit C"/>
    <property type="match status" value="1"/>
</dbReference>
<evidence type="ECO:0000256" key="3">
    <source>
        <dbReference type="SAM" id="Phobius"/>
    </source>
</evidence>
<feature type="transmembrane region" description="Helical" evidence="3">
    <location>
        <begin position="21"/>
        <end position="43"/>
    </location>
</feature>
<feature type="region of interest" description="Disordered" evidence="2">
    <location>
        <begin position="68"/>
        <end position="176"/>
    </location>
</feature>
<gene>
    <name evidence="6" type="primary">lea</name>
    <name evidence="6" type="ORF">GKC34_02950</name>
</gene>
<dbReference type="SUPFAM" id="SSF46997">
    <property type="entry name" value="Bacterial immunoglobulin/albumin-binding domains"/>
    <property type="match status" value="1"/>
</dbReference>
<keyword evidence="3" id="KW-0472">Membrane</keyword>
<dbReference type="Gene3D" id="3.10.20.890">
    <property type="match status" value="3"/>
</dbReference>
<dbReference type="AlphaFoldDB" id="A0A6A8LRI1"/>
<dbReference type="NCBIfam" id="NF033647">
    <property type="entry name" value="adhesin_LEA"/>
    <property type="match status" value="1"/>
</dbReference>
<dbReference type="EMBL" id="WKKZ01000064">
    <property type="protein sequence ID" value="MSE04820.1"/>
    <property type="molecule type" value="Genomic_DNA"/>
</dbReference>
<dbReference type="InterPro" id="IPR044024">
    <property type="entry name" value="aRib"/>
</dbReference>
<feature type="compositionally biased region" description="Low complexity" evidence="2">
    <location>
        <begin position="149"/>
        <end position="161"/>
    </location>
</feature>